<dbReference type="GeneID" id="19201091"/>
<dbReference type="AlphaFoldDB" id="A0A5M3MKZ9"/>
<keyword evidence="2" id="KW-1185">Reference proteome</keyword>
<dbReference type="KEGG" id="cput:CONPUDRAFT_137847"/>
<reference evidence="2" key="1">
    <citation type="journal article" date="2012" name="Science">
        <title>The Paleozoic origin of enzymatic lignin decomposition reconstructed from 31 fungal genomes.</title>
        <authorList>
            <person name="Floudas D."/>
            <person name="Binder M."/>
            <person name="Riley R."/>
            <person name="Barry K."/>
            <person name="Blanchette R.A."/>
            <person name="Henrissat B."/>
            <person name="Martinez A.T."/>
            <person name="Otillar R."/>
            <person name="Spatafora J.W."/>
            <person name="Yadav J.S."/>
            <person name="Aerts A."/>
            <person name="Benoit I."/>
            <person name="Boyd A."/>
            <person name="Carlson A."/>
            <person name="Copeland A."/>
            <person name="Coutinho P.M."/>
            <person name="de Vries R.P."/>
            <person name="Ferreira P."/>
            <person name="Findley K."/>
            <person name="Foster B."/>
            <person name="Gaskell J."/>
            <person name="Glotzer D."/>
            <person name="Gorecki P."/>
            <person name="Heitman J."/>
            <person name="Hesse C."/>
            <person name="Hori C."/>
            <person name="Igarashi K."/>
            <person name="Jurgens J.A."/>
            <person name="Kallen N."/>
            <person name="Kersten P."/>
            <person name="Kohler A."/>
            <person name="Kuees U."/>
            <person name="Kumar T.K.A."/>
            <person name="Kuo A."/>
            <person name="LaButti K."/>
            <person name="Larrondo L.F."/>
            <person name="Lindquist E."/>
            <person name="Ling A."/>
            <person name="Lombard V."/>
            <person name="Lucas S."/>
            <person name="Lundell T."/>
            <person name="Martin R."/>
            <person name="McLaughlin D.J."/>
            <person name="Morgenstern I."/>
            <person name="Morin E."/>
            <person name="Murat C."/>
            <person name="Nagy L.G."/>
            <person name="Nolan M."/>
            <person name="Ohm R.A."/>
            <person name="Patyshakuliyeva A."/>
            <person name="Rokas A."/>
            <person name="Ruiz-Duenas F.J."/>
            <person name="Sabat G."/>
            <person name="Salamov A."/>
            <person name="Samejima M."/>
            <person name="Schmutz J."/>
            <person name="Slot J.C."/>
            <person name="St John F."/>
            <person name="Stenlid J."/>
            <person name="Sun H."/>
            <person name="Sun S."/>
            <person name="Syed K."/>
            <person name="Tsang A."/>
            <person name="Wiebenga A."/>
            <person name="Young D."/>
            <person name="Pisabarro A."/>
            <person name="Eastwood D.C."/>
            <person name="Martin F."/>
            <person name="Cullen D."/>
            <person name="Grigoriev I.V."/>
            <person name="Hibbett D.S."/>
        </authorList>
    </citation>
    <scope>NUCLEOTIDE SEQUENCE [LARGE SCALE GENOMIC DNA]</scope>
    <source>
        <strain evidence="2">RWD-64-598 SS2</strain>
    </source>
</reference>
<dbReference type="SUPFAM" id="SSF144232">
    <property type="entry name" value="HIT/MYND zinc finger-like"/>
    <property type="match status" value="1"/>
</dbReference>
<dbReference type="EMBL" id="JH711580">
    <property type="protein sequence ID" value="EIW79494.1"/>
    <property type="molecule type" value="Genomic_DNA"/>
</dbReference>
<dbReference type="RefSeq" id="XP_007769894.1">
    <property type="nucleotide sequence ID" value="XM_007771704.1"/>
</dbReference>
<gene>
    <name evidence="1" type="ORF">CONPUDRAFT_137847</name>
</gene>
<evidence type="ECO:0000313" key="2">
    <source>
        <dbReference type="Proteomes" id="UP000053558"/>
    </source>
</evidence>
<proteinExistence type="predicted"/>
<sequence>MSTTIAHFTSFQRKWLLYKDPCTRKVRLNSLECGGCGDIIICGNEYDLTRWLKHRSSCTGVEILEETQYWDHPYCKSYSGSFTSLPTPPSDPNSLPRRWPFFVRLAISLPVLFKCRPSGLSH</sequence>
<evidence type="ECO:0008006" key="3">
    <source>
        <dbReference type="Google" id="ProtNLM"/>
    </source>
</evidence>
<protein>
    <recommendedName>
        <fullName evidence="3">MYND-type domain-containing protein</fullName>
    </recommendedName>
</protein>
<accession>A0A5M3MKZ9</accession>
<comment type="caution">
    <text evidence="1">The sequence shown here is derived from an EMBL/GenBank/DDBJ whole genome shotgun (WGS) entry which is preliminary data.</text>
</comment>
<organism evidence="1 2">
    <name type="scientific">Coniophora puteana (strain RWD-64-598)</name>
    <name type="common">Brown rot fungus</name>
    <dbReference type="NCBI Taxonomy" id="741705"/>
    <lineage>
        <taxon>Eukaryota</taxon>
        <taxon>Fungi</taxon>
        <taxon>Dikarya</taxon>
        <taxon>Basidiomycota</taxon>
        <taxon>Agaricomycotina</taxon>
        <taxon>Agaricomycetes</taxon>
        <taxon>Agaricomycetidae</taxon>
        <taxon>Boletales</taxon>
        <taxon>Coniophorineae</taxon>
        <taxon>Coniophoraceae</taxon>
        <taxon>Coniophora</taxon>
    </lineage>
</organism>
<evidence type="ECO:0000313" key="1">
    <source>
        <dbReference type="EMBL" id="EIW79494.1"/>
    </source>
</evidence>
<dbReference type="Proteomes" id="UP000053558">
    <property type="component" value="Unassembled WGS sequence"/>
</dbReference>
<name>A0A5M3MKZ9_CONPW</name>